<sequence length="73" mass="7999">MEKNIISVENQPVYRKAKMWQIILYAFNALGGMAVFILMNQVSYAASIGFGISTTLIGVILTGSRIFDAVTDP</sequence>
<evidence type="ECO:0000313" key="2">
    <source>
        <dbReference type="EMBL" id="HJA90231.1"/>
    </source>
</evidence>
<evidence type="ECO:0000313" key="3">
    <source>
        <dbReference type="Proteomes" id="UP000886856"/>
    </source>
</evidence>
<evidence type="ECO:0000256" key="1">
    <source>
        <dbReference type="SAM" id="Phobius"/>
    </source>
</evidence>
<dbReference type="EMBL" id="DWYW01000123">
    <property type="protein sequence ID" value="HJA90231.1"/>
    <property type="molecule type" value="Genomic_DNA"/>
</dbReference>
<protein>
    <submittedName>
        <fullName evidence="2">Uncharacterized protein</fullName>
    </submittedName>
</protein>
<feature type="transmembrane region" description="Helical" evidence="1">
    <location>
        <begin position="20"/>
        <end position="38"/>
    </location>
</feature>
<comment type="caution">
    <text evidence="2">The sequence shown here is derived from an EMBL/GenBank/DDBJ whole genome shotgun (WGS) entry which is preliminary data.</text>
</comment>
<name>A0A9D2HZ13_9LACT</name>
<feature type="non-terminal residue" evidence="2">
    <location>
        <position position="73"/>
    </location>
</feature>
<dbReference type="AlphaFoldDB" id="A0A9D2HZ13"/>
<gene>
    <name evidence="2" type="ORF">H9948_05505</name>
</gene>
<organism evidence="2 3">
    <name type="scientific">Candidatus Jeotgalibaca merdavium</name>
    <dbReference type="NCBI Taxonomy" id="2838627"/>
    <lineage>
        <taxon>Bacteria</taxon>
        <taxon>Bacillati</taxon>
        <taxon>Bacillota</taxon>
        <taxon>Bacilli</taxon>
        <taxon>Lactobacillales</taxon>
        <taxon>Carnobacteriaceae</taxon>
        <taxon>Jeotgalibaca</taxon>
    </lineage>
</organism>
<feature type="transmembrane region" description="Helical" evidence="1">
    <location>
        <begin position="44"/>
        <end position="67"/>
    </location>
</feature>
<keyword evidence="1" id="KW-1133">Transmembrane helix</keyword>
<reference evidence="2" key="2">
    <citation type="submission" date="2021-04" db="EMBL/GenBank/DDBJ databases">
        <authorList>
            <person name="Gilroy R."/>
        </authorList>
    </citation>
    <scope>NUCLEOTIDE SEQUENCE</scope>
    <source>
        <strain evidence="2">CHK171-505</strain>
    </source>
</reference>
<dbReference type="Proteomes" id="UP000886856">
    <property type="component" value="Unassembled WGS sequence"/>
</dbReference>
<keyword evidence="1" id="KW-0472">Membrane</keyword>
<proteinExistence type="predicted"/>
<accession>A0A9D2HZ13</accession>
<keyword evidence="1" id="KW-0812">Transmembrane</keyword>
<reference evidence="2" key="1">
    <citation type="journal article" date="2021" name="PeerJ">
        <title>Extensive microbial diversity within the chicken gut microbiome revealed by metagenomics and culture.</title>
        <authorList>
            <person name="Gilroy R."/>
            <person name="Ravi A."/>
            <person name="Getino M."/>
            <person name="Pursley I."/>
            <person name="Horton D.L."/>
            <person name="Alikhan N.F."/>
            <person name="Baker D."/>
            <person name="Gharbi K."/>
            <person name="Hall N."/>
            <person name="Watson M."/>
            <person name="Adriaenssens E.M."/>
            <person name="Foster-Nyarko E."/>
            <person name="Jarju S."/>
            <person name="Secka A."/>
            <person name="Antonio M."/>
            <person name="Oren A."/>
            <person name="Chaudhuri R.R."/>
            <person name="La Ragione R."/>
            <person name="Hildebrand F."/>
            <person name="Pallen M.J."/>
        </authorList>
    </citation>
    <scope>NUCLEOTIDE SEQUENCE</scope>
    <source>
        <strain evidence="2">CHK171-505</strain>
    </source>
</reference>